<feature type="region of interest" description="Disordered" evidence="1">
    <location>
        <begin position="124"/>
        <end position="241"/>
    </location>
</feature>
<comment type="caution">
    <text evidence="2">The sequence shown here is derived from an EMBL/GenBank/DDBJ whole genome shotgun (WGS) entry which is preliminary data.</text>
</comment>
<gene>
    <name evidence="2" type="ORF">PSTT_16372</name>
</gene>
<feature type="compositionally biased region" description="Polar residues" evidence="1">
    <location>
        <begin position="16"/>
        <end position="29"/>
    </location>
</feature>
<feature type="compositionally biased region" description="Basic and acidic residues" evidence="1">
    <location>
        <begin position="177"/>
        <end position="199"/>
    </location>
</feature>
<dbReference type="EMBL" id="PKSL01000350">
    <property type="protein sequence ID" value="POV95328.1"/>
    <property type="molecule type" value="Genomic_DNA"/>
</dbReference>
<accession>A0A2S4UDG3</accession>
<sequence length="437" mass="47619">LTSPHQSKAWSIHLPTHTSPNTLPASLNSKQNAQAQQQPQPVNKHQERLERLVLKSDLEAYGESPGCRSKLGFQSRSYQFRGYSSCTIRSSSSPSPSSAAKCTRLHVSVSPPLDFDMFNSVASRPSSLRLSPSPQGSPTFSLTNSPNLNEATNPHVEDFVRDTPTIRQLKTSLRSRLQTDSDRHQKRSSEDSGRSDAIDHHHHRSANSSPHRLKPASLKASQNQSLPNSHHKSASSSSSVHRLAISSEDLFPQPLRDISSSDRSSSHNAHSQRSSSAFPSHESSDTKGTQVGRDAGVSAGQQGCDVSFDPSCSPSEQPIQSAHSTIRPRAPTNLPDLRIPLINISLSPPKLALWSVEAYDCEGKTNFVDVIAHLVMLPLHTALAIMKKLPFAGNYLNLNPLFSQAEKEQQGILLTASQMAIGLTLASGWKVARRILA</sequence>
<keyword evidence="3" id="KW-1185">Reference proteome</keyword>
<feature type="compositionally biased region" description="Polar residues" evidence="1">
    <location>
        <begin position="310"/>
        <end position="324"/>
    </location>
</feature>
<proteinExistence type="predicted"/>
<feature type="compositionally biased region" description="Low complexity" evidence="1">
    <location>
        <begin position="30"/>
        <end position="43"/>
    </location>
</feature>
<protein>
    <submittedName>
        <fullName evidence="2">Uncharacterized protein</fullName>
    </submittedName>
</protein>
<feature type="compositionally biased region" description="Polar residues" evidence="1">
    <location>
        <begin position="136"/>
        <end position="152"/>
    </location>
</feature>
<evidence type="ECO:0000313" key="2">
    <source>
        <dbReference type="EMBL" id="POV95328.1"/>
    </source>
</evidence>
<evidence type="ECO:0000256" key="1">
    <source>
        <dbReference type="SAM" id="MobiDB-lite"/>
    </source>
</evidence>
<dbReference type="VEuPathDB" id="FungiDB:PSTT_16372"/>
<feature type="region of interest" description="Disordered" evidence="1">
    <location>
        <begin position="253"/>
        <end position="331"/>
    </location>
</feature>
<dbReference type="AlphaFoldDB" id="A0A2S4UDG3"/>
<feature type="region of interest" description="Disordered" evidence="1">
    <location>
        <begin position="1"/>
        <end position="46"/>
    </location>
</feature>
<organism evidence="2 3">
    <name type="scientific">Puccinia striiformis</name>
    <dbReference type="NCBI Taxonomy" id="27350"/>
    <lineage>
        <taxon>Eukaryota</taxon>
        <taxon>Fungi</taxon>
        <taxon>Dikarya</taxon>
        <taxon>Basidiomycota</taxon>
        <taxon>Pucciniomycotina</taxon>
        <taxon>Pucciniomycetes</taxon>
        <taxon>Pucciniales</taxon>
        <taxon>Pucciniaceae</taxon>
        <taxon>Puccinia</taxon>
    </lineage>
</organism>
<feature type="non-terminal residue" evidence="2">
    <location>
        <position position="1"/>
    </location>
</feature>
<feature type="compositionally biased region" description="Low complexity" evidence="1">
    <location>
        <begin position="124"/>
        <end position="134"/>
    </location>
</feature>
<dbReference type="Proteomes" id="UP000239156">
    <property type="component" value="Unassembled WGS sequence"/>
</dbReference>
<reference evidence="2" key="1">
    <citation type="submission" date="2017-12" db="EMBL/GenBank/DDBJ databases">
        <title>Gene loss provides genomic basis for host adaptation in cereal stripe rust fungi.</title>
        <authorList>
            <person name="Xia C."/>
        </authorList>
    </citation>
    <scope>NUCLEOTIDE SEQUENCE [LARGE SCALE GENOMIC DNA]</scope>
    <source>
        <strain evidence="2">93-210</strain>
    </source>
</reference>
<name>A0A2S4UDG3_9BASI</name>
<evidence type="ECO:0000313" key="3">
    <source>
        <dbReference type="Proteomes" id="UP000239156"/>
    </source>
</evidence>
<feature type="compositionally biased region" description="Polar residues" evidence="1">
    <location>
        <begin position="165"/>
        <end position="176"/>
    </location>
</feature>
<feature type="compositionally biased region" description="Low complexity" evidence="1">
    <location>
        <begin position="256"/>
        <end position="277"/>
    </location>
</feature>